<name>X1CFY8_9ZZZZ</name>
<dbReference type="AlphaFoldDB" id="X1CFY8"/>
<evidence type="ECO:0000313" key="1">
    <source>
        <dbReference type="EMBL" id="GAG91987.1"/>
    </source>
</evidence>
<feature type="non-terminal residue" evidence="1">
    <location>
        <position position="1"/>
    </location>
</feature>
<protein>
    <submittedName>
        <fullName evidence="1">Uncharacterized protein</fullName>
    </submittedName>
</protein>
<gene>
    <name evidence="1" type="ORF">S01H4_44528</name>
</gene>
<dbReference type="EMBL" id="BART01024699">
    <property type="protein sequence ID" value="GAG91987.1"/>
    <property type="molecule type" value="Genomic_DNA"/>
</dbReference>
<comment type="caution">
    <text evidence="1">The sequence shown here is derived from an EMBL/GenBank/DDBJ whole genome shotgun (WGS) entry which is preliminary data.</text>
</comment>
<sequence>TSKNDTWYFTVRPLDGGTTFGNLTSSEIDPGYVTIRNTPPVTQTPSFVDLVISSNEDLTASWGYSDYDGDIQNSSLVNITWYRNGTYQAGYNNYTTLFATALTKHDNWNYIIPNSDN</sequence>
<organism evidence="1">
    <name type="scientific">marine sediment metagenome</name>
    <dbReference type="NCBI Taxonomy" id="412755"/>
    <lineage>
        <taxon>unclassified sequences</taxon>
        <taxon>metagenomes</taxon>
        <taxon>ecological metagenomes</taxon>
    </lineage>
</organism>
<reference evidence="1" key="1">
    <citation type="journal article" date="2014" name="Front. Microbiol.">
        <title>High frequency of phylogenetically diverse reductive dehalogenase-homologous genes in deep subseafloor sedimentary metagenomes.</title>
        <authorList>
            <person name="Kawai M."/>
            <person name="Futagami T."/>
            <person name="Toyoda A."/>
            <person name="Takaki Y."/>
            <person name="Nishi S."/>
            <person name="Hori S."/>
            <person name="Arai W."/>
            <person name="Tsubouchi T."/>
            <person name="Morono Y."/>
            <person name="Uchiyama I."/>
            <person name="Ito T."/>
            <person name="Fujiyama A."/>
            <person name="Inagaki F."/>
            <person name="Takami H."/>
        </authorList>
    </citation>
    <scope>NUCLEOTIDE SEQUENCE</scope>
    <source>
        <strain evidence="1">Expedition CK06-06</strain>
    </source>
</reference>
<proteinExistence type="predicted"/>
<accession>X1CFY8</accession>